<dbReference type="Pfam" id="PF13585">
    <property type="entry name" value="CHU_C"/>
    <property type="match status" value="1"/>
</dbReference>
<dbReference type="InterPro" id="IPR026341">
    <property type="entry name" value="T9SS_type_B"/>
</dbReference>
<dbReference type="NCBIfam" id="TIGR04131">
    <property type="entry name" value="Bac_Flav_CTERM"/>
    <property type="match status" value="1"/>
</dbReference>
<dbReference type="Pfam" id="PF19081">
    <property type="entry name" value="Ig_7"/>
    <property type="match status" value="1"/>
</dbReference>
<reference evidence="2" key="1">
    <citation type="submission" date="2024-06" db="EMBL/GenBank/DDBJ databases">
        <title>Sequencing and assembly of the genome of Dyadobacter sp. strain 676, a symbiont of Cyamopsis tetragonoloba.</title>
        <authorList>
            <person name="Guro P."/>
            <person name="Sazanova A."/>
            <person name="Kuznetsova I."/>
            <person name="Belimov A."/>
            <person name="Safronova V."/>
        </authorList>
    </citation>
    <scope>NUCLEOTIDE SEQUENCE</scope>
    <source>
        <strain evidence="2">676</strain>
    </source>
</reference>
<evidence type="ECO:0000313" key="2">
    <source>
        <dbReference type="EMBL" id="XCH25761.1"/>
    </source>
</evidence>
<accession>A0AAU8FPL2</accession>
<proteinExistence type="predicted"/>
<dbReference type="EMBL" id="CP159289">
    <property type="protein sequence ID" value="XCH25761.1"/>
    <property type="molecule type" value="Genomic_DNA"/>
</dbReference>
<name>A0AAU8FPL2_9BACT</name>
<sequence length="495" mass="52946">MPTIYNFQHPTTTEVDSITLLSDDVACRGGDPVLTVTGQDVRWYADPGKKVLLANGNTYHSASLEKTTTFYLTQKINGIESDVKAITIEIVEAVLVDLKTTPASCGKNDGSLIVTGKGGTEKYPVRFKLNEGPLQTTSTFKDLAPGTYKLTLQAAKCFGSIDVTIGQQPSPIIAKIDSVAPRCGQNDGSLRIAAYGGNGALSYSLNGSAFSTNNRFDSLTGGVYTVIVRDQSLCTVSQQVFLRKSVALELNKVEIVPTSCGQPNGKVNLAFAEGNGAISFSISGRPPQASRIFENLQAGTYQVSATDEDGCVGSQVVVVNDSRGPTIVAVHSQQPTCNLSDGQLSISVAGPRPHFYSLDSVNFQQDSSFRQLAPGKYVITVKDGSGCVVQSRIDLDAPCSSTLSIPSAFTPNEDGINDAWTIFCPVPTIEIEEVKIFSRWGEVVYISRPGTLNSGSAIWDGKYNGQVVRGVFAYRILAKLPGRQIQLLFGQVTVL</sequence>
<gene>
    <name evidence="2" type="ORF">ABV298_04895</name>
</gene>
<protein>
    <submittedName>
        <fullName evidence="2">Gliding motility-associated C-terminal domain-containing protein</fullName>
    </submittedName>
</protein>
<organism evidence="2">
    <name type="scientific">Dyadobacter sp. 676</name>
    <dbReference type="NCBI Taxonomy" id="3088362"/>
    <lineage>
        <taxon>Bacteria</taxon>
        <taxon>Pseudomonadati</taxon>
        <taxon>Bacteroidota</taxon>
        <taxon>Cytophagia</taxon>
        <taxon>Cytophagales</taxon>
        <taxon>Spirosomataceae</taxon>
        <taxon>Dyadobacter</taxon>
    </lineage>
</organism>
<feature type="domain" description="Ig-like" evidence="1">
    <location>
        <begin position="22"/>
        <end position="88"/>
    </location>
</feature>
<dbReference type="RefSeq" id="WP_353721058.1">
    <property type="nucleotide sequence ID" value="NZ_CP159289.1"/>
</dbReference>
<dbReference type="AlphaFoldDB" id="A0AAU8FPL2"/>
<evidence type="ECO:0000259" key="1">
    <source>
        <dbReference type="Pfam" id="PF19081"/>
    </source>
</evidence>
<dbReference type="InterPro" id="IPR044023">
    <property type="entry name" value="Ig_7"/>
</dbReference>